<organism evidence="1">
    <name type="scientific">Human betaherpesvirus 6</name>
    <dbReference type="NCBI Taxonomy" id="10368"/>
    <lineage>
        <taxon>Viruses</taxon>
        <taxon>Duplodnaviria</taxon>
        <taxon>Heunggongvirae</taxon>
        <taxon>Peploviricota</taxon>
        <taxon>Herviviricetes</taxon>
        <taxon>Herpesvirales</taxon>
        <taxon>Orthoherpesviridae</taxon>
        <taxon>Betaherpesvirinae</taxon>
        <taxon>Roseolovirus</taxon>
    </lineage>
</organism>
<proteinExistence type="predicted"/>
<reference evidence="1" key="1">
    <citation type="journal article" date="2018" name="BMC Genomics">
        <title>Comparative genomic, transcriptomic, and proteomic reannotation of human herpesvirus 6.</title>
        <authorList>
            <person name="Greninger A.L."/>
            <person name="Knudsen G.M."/>
            <person name="Roychoudhury P."/>
            <person name="Hanson D.J."/>
            <person name="Sedlak R.H."/>
            <person name="Xie H."/>
            <person name="Guan J."/>
            <person name="Nguyen T."/>
            <person name="Peddu V."/>
            <person name="Boeckh M."/>
            <person name="Huang M.L."/>
            <person name="Cook L."/>
            <person name="Depledge D.P."/>
            <person name="Zerr D.M."/>
            <person name="Koelle D.M."/>
            <person name="Gantt S."/>
            <person name="Yoshikawa T."/>
            <person name="Caserta M."/>
            <person name="Hill J.A."/>
            <person name="Jerome K.R."/>
        </authorList>
    </citation>
    <scope>NUCLEOTIDE SEQUENCE</scope>
    <source>
        <strain evidence="1">HP8H1</strain>
    </source>
</reference>
<dbReference type="EMBL" id="KY315527">
    <property type="protein sequence ID" value="QFW55176.1"/>
    <property type="molecule type" value="Genomic_DNA"/>
</dbReference>
<protein>
    <submittedName>
        <fullName evidence="1">Uncharacterized protein</fullName>
    </submittedName>
</protein>
<name>A0A5P9U7Q0_9BETA</name>
<sequence>MRRDSIPLLPIDDVLQNREVRQSGALGQESIKS</sequence>
<accession>A0A5P9U7Q0</accession>
<evidence type="ECO:0000313" key="1">
    <source>
        <dbReference type="EMBL" id="QFW55176.1"/>
    </source>
</evidence>